<sequence length="98" mass="11418">MILRWVIIGYGLLYLIGAAVLLFLVHTSIFLVVYLGVNGFILVSAMLFERRRYRSRVDRTQGDFQPTGERFVDPTSHRLLEVFYNSATGEREYREVTK</sequence>
<protein>
    <submittedName>
        <fullName evidence="2">Uncharacterized protein</fullName>
    </submittedName>
</protein>
<comment type="caution">
    <text evidence="2">The sequence shown here is derived from an EMBL/GenBank/DDBJ whole genome shotgun (WGS) entry which is preliminary data.</text>
</comment>
<accession>A0ABQ6G534</accession>
<reference evidence="2 3" key="1">
    <citation type="submission" date="2023-02" db="EMBL/GenBank/DDBJ databases">
        <title>Dictyobacter halimunensis sp. nov., a new member of the class Ktedonobacteria from forest soil in a geothermal area.</title>
        <authorList>
            <person name="Rachmania M.K."/>
            <person name="Ningsih F."/>
            <person name="Sakai Y."/>
            <person name="Yabe S."/>
            <person name="Yokota A."/>
            <person name="Sjamsuridzal W."/>
        </authorList>
    </citation>
    <scope>NUCLEOTIDE SEQUENCE [LARGE SCALE GENOMIC DNA]</scope>
    <source>
        <strain evidence="2 3">S3.2.2.5</strain>
    </source>
</reference>
<feature type="transmembrane region" description="Helical" evidence="1">
    <location>
        <begin position="7"/>
        <end position="25"/>
    </location>
</feature>
<dbReference type="EMBL" id="BSRI01000002">
    <property type="protein sequence ID" value="GLV59756.1"/>
    <property type="molecule type" value="Genomic_DNA"/>
</dbReference>
<keyword evidence="1" id="KW-0472">Membrane</keyword>
<name>A0ABQ6G534_9CHLR</name>
<keyword evidence="3" id="KW-1185">Reference proteome</keyword>
<gene>
    <name evidence="2" type="ORF">KDH_65810</name>
</gene>
<evidence type="ECO:0000313" key="2">
    <source>
        <dbReference type="EMBL" id="GLV59756.1"/>
    </source>
</evidence>
<dbReference type="RefSeq" id="WP_338256552.1">
    <property type="nucleotide sequence ID" value="NZ_BSRI01000002.1"/>
</dbReference>
<evidence type="ECO:0000256" key="1">
    <source>
        <dbReference type="SAM" id="Phobius"/>
    </source>
</evidence>
<feature type="transmembrane region" description="Helical" evidence="1">
    <location>
        <begin position="31"/>
        <end position="48"/>
    </location>
</feature>
<proteinExistence type="predicted"/>
<organism evidence="2 3">
    <name type="scientific">Dictyobacter halimunensis</name>
    <dbReference type="NCBI Taxonomy" id="3026934"/>
    <lineage>
        <taxon>Bacteria</taxon>
        <taxon>Bacillati</taxon>
        <taxon>Chloroflexota</taxon>
        <taxon>Ktedonobacteria</taxon>
        <taxon>Ktedonobacterales</taxon>
        <taxon>Dictyobacteraceae</taxon>
        <taxon>Dictyobacter</taxon>
    </lineage>
</organism>
<keyword evidence="1" id="KW-1133">Transmembrane helix</keyword>
<evidence type="ECO:0000313" key="3">
    <source>
        <dbReference type="Proteomes" id="UP001344906"/>
    </source>
</evidence>
<keyword evidence="1" id="KW-0812">Transmembrane</keyword>
<dbReference type="Proteomes" id="UP001344906">
    <property type="component" value="Unassembled WGS sequence"/>
</dbReference>